<proteinExistence type="predicted"/>
<evidence type="ECO:0000313" key="13">
    <source>
        <dbReference type="RefSeq" id="XP_071909465.1"/>
    </source>
</evidence>
<evidence type="ECO:0000313" key="9">
    <source>
        <dbReference type="RefSeq" id="XP_071909461.1"/>
    </source>
</evidence>
<dbReference type="RefSeq" id="XP_071909458.1">
    <property type="nucleotide sequence ID" value="XM_072053357.1"/>
</dbReference>
<dbReference type="SMART" id="SM00474">
    <property type="entry name" value="35EXOc"/>
    <property type="match status" value="1"/>
</dbReference>
<evidence type="ECO:0000313" key="14">
    <source>
        <dbReference type="RefSeq" id="XP_071909466.1"/>
    </source>
</evidence>
<evidence type="ECO:0000313" key="7">
    <source>
        <dbReference type="RefSeq" id="XP_071909459.1"/>
    </source>
</evidence>
<dbReference type="GeneID" id="113692584"/>
<dbReference type="RefSeq" id="XP_071909466.1">
    <property type="nucleotide sequence ID" value="XM_072053365.1"/>
</dbReference>
<protein>
    <submittedName>
        <fullName evidence="5 6">3'-5' exonuclease-like</fullName>
    </submittedName>
</protein>
<evidence type="ECO:0000313" key="15">
    <source>
        <dbReference type="RefSeq" id="XP_071909467.1"/>
    </source>
</evidence>
<dbReference type="PANTHER" id="PTHR13620">
    <property type="entry name" value="3-5 EXONUCLEASE"/>
    <property type="match status" value="1"/>
</dbReference>
<dbReference type="SUPFAM" id="SSF53098">
    <property type="entry name" value="Ribonuclease H-like"/>
    <property type="match status" value="1"/>
</dbReference>
<dbReference type="InterPro" id="IPR036397">
    <property type="entry name" value="RNaseH_sf"/>
</dbReference>
<dbReference type="CDD" id="cd06141">
    <property type="entry name" value="WRN_exo"/>
    <property type="match status" value="1"/>
</dbReference>
<dbReference type="RefSeq" id="XP_071909460.1">
    <property type="nucleotide sequence ID" value="XM_072053359.1"/>
</dbReference>
<dbReference type="InterPro" id="IPR002562">
    <property type="entry name" value="3'-5'_exonuclease_dom"/>
</dbReference>
<feature type="domain" description="3'-5' exonuclease" evidence="3">
    <location>
        <begin position="25"/>
        <end position="217"/>
    </location>
</feature>
<evidence type="ECO:0000313" key="8">
    <source>
        <dbReference type="RefSeq" id="XP_071909460.1"/>
    </source>
</evidence>
<gene>
    <name evidence="5 6 7 8 9 10 11 12 13 14 15" type="primary">LOC113692584</name>
</gene>
<dbReference type="RefSeq" id="XP_071909461.1">
    <property type="nucleotide sequence ID" value="XM_072053360.1"/>
</dbReference>
<dbReference type="PANTHER" id="PTHR13620:SF105">
    <property type="entry name" value="OS01G0737700 PROTEIN"/>
    <property type="match status" value="1"/>
</dbReference>
<dbReference type="InterPro" id="IPR051132">
    <property type="entry name" value="3-5_Exonuclease_domain"/>
</dbReference>
<dbReference type="RefSeq" id="XP_071909463.1">
    <property type="nucleotide sequence ID" value="XM_072053362.1"/>
</dbReference>
<dbReference type="RefSeq" id="XP_071909457.1">
    <property type="nucleotide sequence ID" value="XM_072053356.1"/>
</dbReference>
<dbReference type="Proteomes" id="UP001652660">
    <property type="component" value="Chromosome 6c"/>
</dbReference>
<name>A0ABM4UQA1_COFAR</name>
<organism evidence="4 8">
    <name type="scientific">Coffea arabica</name>
    <name type="common">Arabian coffee</name>
    <dbReference type="NCBI Taxonomy" id="13443"/>
    <lineage>
        <taxon>Eukaryota</taxon>
        <taxon>Viridiplantae</taxon>
        <taxon>Streptophyta</taxon>
        <taxon>Embryophyta</taxon>
        <taxon>Tracheophyta</taxon>
        <taxon>Spermatophyta</taxon>
        <taxon>Magnoliopsida</taxon>
        <taxon>eudicotyledons</taxon>
        <taxon>Gunneridae</taxon>
        <taxon>Pentapetalae</taxon>
        <taxon>asterids</taxon>
        <taxon>lamiids</taxon>
        <taxon>Gentianales</taxon>
        <taxon>Rubiaceae</taxon>
        <taxon>Ixoroideae</taxon>
        <taxon>Gardenieae complex</taxon>
        <taxon>Bertiereae - Coffeeae clade</taxon>
        <taxon>Coffeeae</taxon>
        <taxon>Coffea</taxon>
    </lineage>
</organism>
<reference evidence="5 6" key="1">
    <citation type="submission" date="2025-05" db="UniProtKB">
        <authorList>
            <consortium name="RefSeq"/>
        </authorList>
    </citation>
    <scope>IDENTIFICATION</scope>
    <source>
        <tissue evidence="5 6">Leaves</tissue>
    </source>
</reference>
<dbReference type="RefSeq" id="XP_071909465.1">
    <property type="nucleotide sequence ID" value="XM_072053364.1"/>
</dbReference>
<dbReference type="RefSeq" id="XP_071909459.1">
    <property type="nucleotide sequence ID" value="XM_072053358.1"/>
</dbReference>
<dbReference type="Gene3D" id="3.30.420.10">
    <property type="entry name" value="Ribonuclease H-like superfamily/Ribonuclease H"/>
    <property type="match status" value="1"/>
</dbReference>
<dbReference type="InterPro" id="IPR012337">
    <property type="entry name" value="RNaseH-like_sf"/>
</dbReference>
<accession>A0ABM4UQA1</accession>
<keyword evidence="1" id="KW-0540">Nuclease</keyword>
<dbReference type="RefSeq" id="XP_071909462.1">
    <property type="nucleotide sequence ID" value="XM_072053361.1"/>
</dbReference>
<evidence type="ECO:0000313" key="12">
    <source>
        <dbReference type="RefSeq" id="XP_071909464.1"/>
    </source>
</evidence>
<evidence type="ECO:0000313" key="10">
    <source>
        <dbReference type="RefSeq" id="XP_071909462.1"/>
    </source>
</evidence>
<keyword evidence="2" id="KW-0378">Hydrolase</keyword>
<dbReference type="RefSeq" id="XP_071909467.1">
    <property type="nucleotide sequence ID" value="XM_072053366.1"/>
</dbReference>
<dbReference type="Pfam" id="PF01612">
    <property type="entry name" value="DNA_pol_A_exo1"/>
    <property type="match status" value="1"/>
</dbReference>
<sequence length="218" mass="25763">MDIGIVDHDSHDFYDIYFYSDRINTMVTHDPSQVSRWLSHTQRIHRHRLNNLIVGLDVEWRPSFSKYHRNPVATLQLCVGRRCIVFQILRCSREYNEDEFIPEDLRDFLAKEDYTFVGVGIQNDVQKLEGDYGLEVSGRIVDLRRLAAGEYDRKELRNAGMKELARLVLGREVQKPRWVTMGRWDSRWLNPDQVQYACVDAFVSFETGRRLDADEYED</sequence>
<evidence type="ECO:0000256" key="1">
    <source>
        <dbReference type="ARBA" id="ARBA00022722"/>
    </source>
</evidence>
<evidence type="ECO:0000259" key="3">
    <source>
        <dbReference type="SMART" id="SM00474"/>
    </source>
</evidence>
<evidence type="ECO:0000313" key="11">
    <source>
        <dbReference type="RefSeq" id="XP_071909463.1"/>
    </source>
</evidence>
<keyword evidence="4" id="KW-1185">Reference proteome</keyword>
<evidence type="ECO:0000256" key="2">
    <source>
        <dbReference type="ARBA" id="ARBA00022801"/>
    </source>
</evidence>
<dbReference type="RefSeq" id="XP_071909464.1">
    <property type="nucleotide sequence ID" value="XM_072053363.1"/>
</dbReference>
<evidence type="ECO:0000313" key="5">
    <source>
        <dbReference type="RefSeq" id="XP_071909457.1"/>
    </source>
</evidence>
<evidence type="ECO:0000313" key="6">
    <source>
        <dbReference type="RefSeq" id="XP_071909458.1"/>
    </source>
</evidence>
<evidence type="ECO:0000313" key="4">
    <source>
        <dbReference type="Proteomes" id="UP001652660"/>
    </source>
</evidence>